<evidence type="ECO:0000256" key="2">
    <source>
        <dbReference type="SAM" id="Phobius"/>
    </source>
</evidence>
<feature type="region of interest" description="Disordered" evidence="1">
    <location>
        <begin position="1"/>
        <end position="26"/>
    </location>
</feature>
<name>A0ABR4CSZ8_9HELO</name>
<feature type="transmembrane region" description="Helical" evidence="2">
    <location>
        <begin position="229"/>
        <end position="250"/>
    </location>
</feature>
<reference evidence="3 4" key="1">
    <citation type="journal article" date="2024" name="Commun. Biol.">
        <title>Comparative genomic analysis of thermophilic fungi reveals convergent evolutionary adaptations and gene losses.</title>
        <authorList>
            <person name="Steindorff A.S."/>
            <person name="Aguilar-Pontes M.V."/>
            <person name="Robinson A.J."/>
            <person name="Andreopoulos B."/>
            <person name="LaButti K."/>
            <person name="Kuo A."/>
            <person name="Mondo S."/>
            <person name="Riley R."/>
            <person name="Otillar R."/>
            <person name="Haridas S."/>
            <person name="Lipzen A."/>
            <person name="Grimwood J."/>
            <person name="Schmutz J."/>
            <person name="Clum A."/>
            <person name="Reid I.D."/>
            <person name="Moisan M.C."/>
            <person name="Butler G."/>
            <person name="Nguyen T.T.M."/>
            <person name="Dewar K."/>
            <person name="Conant G."/>
            <person name="Drula E."/>
            <person name="Henrissat B."/>
            <person name="Hansel C."/>
            <person name="Singer S."/>
            <person name="Hutchinson M.I."/>
            <person name="de Vries R.P."/>
            <person name="Natvig D.O."/>
            <person name="Powell A.J."/>
            <person name="Tsang A."/>
            <person name="Grigoriev I.V."/>
        </authorList>
    </citation>
    <scope>NUCLEOTIDE SEQUENCE [LARGE SCALE GENOMIC DNA]</scope>
    <source>
        <strain evidence="3 4">CBS 494.80</strain>
    </source>
</reference>
<sequence length="783" mass="86472">MHKVNPPSNLLPYRLQPRDGIRPGGPVNIEDEPQALEFDDLAAHDPLLGLSEGVVRSRIVRKPLPSTEIATAVEETNRENTQIHTKSNVLIVSQTLLVDPEGHEGSPIEKSEPGDASQERAISSHTRPHIRKNTWEIVFHILMGLSASAFLALALLSASVNYTYPGLRFKYVPGGPVLSLYGKIHGESIYPNGSVAQSYDMCNDSWGGSCYPEDLDSPLNLHLLQATKVAPTLFPIIFAAIFAGTIRLFARWKAEKKLSVETLELLVASRSLASTFTTMISSTRLGMVETGLVLLWLLSPLGGQISLRLLGTKDITDATIAPPWFVDDYTQMVYASNSSGELLVSKTIYTSSFIALGAASNTDRDGNLLVPFTEAVPWALGPDYFYWNVTQEALPPAGYTSLRGLHIRGHMPDSAAPDPTNSHYSKTLSEYYDVESVQYLADMIFPVKQFEFHCPSMTQAQVNGTWMSSLGMNSTRARAERGANSSGFFVDTHANSDPSFGSAQEFLFGSFLNAKVTLWKCYLKIATRNVSVGCWDYTSSDLANCEKVHNASIPSYSAITPFKDFDVTSKFLTQWPLIDAASPGSSSLTEQFIALGYNMTAYSFLEPLEVDLSKLDNVTFARRFTTIFNTYVQATQLKIDRDNPRASKLMLSLSGSTKSNSATPLYVKPFRVIACNWLFFTILLVLSLFLICCCGLNIWLLMRISTPDILGYVSTSTIENPYVLIPHTIPGAGSSMDGLERARLLKNMKVQIRDVQPEQEVGKYALTNVIQKQAKIDTRRSYI</sequence>
<evidence type="ECO:0000256" key="1">
    <source>
        <dbReference type="SAM" id="MobiDB-lite"/>
    </source>
</evidence>
<accession>A0ABR4CSZ8</accession>
<feature type="region of interest" description="Disordered" evidence="1">
    <location>
        <begin position="100"/>
        <end position="124"/>
    </location>
</feature>
<evidence type="ECO:0000313" key="3">
    <source>
        <dbReference type="EMBL" id="KAL2072546.1"/>
    </source>
</evidence>
<feature type="transmembrane region" description="Helical" evidence="2">
    <location>
        <begin position="137"/>
        <end position="160"/>
    </location>
</feature>
<dbReference type="EMBL" id="JAZHXI010000004">
    <property type="protein sequence ID" value="KAL2072546.1"/>
    <property type="molecule type" value="Genomic_DNA"/>
</dbReference>
<organism evidence="3 4">
    <name type="scientific">Oculimacula yallundae</name>
    <dbReference type="NCBI Taxonomy" id="86028"/>
    <lineage>
        <taxon>Eukaryota</taxon>
        <taxon>Fungi</taxon>
        <taxon>Dikarya</taxon>
        <taxon>Ascomycota</taxon>
        <taxon>Pezizomycotina</taxon>
        <taxon>Leotiomycetes</taxon>
        <taxon>Helotiales</taxon>
        <taxon>Ploettnerulaceae</taxon>
        <taxon>Oculimacula</taxon>
    </lineage>
</organism>
<feature type="transmembrane region" description="Helical" evidence="2">
    <location>
        <begin position="677"/>
        <end position="700"/>
    </location>
</feature>
<comment type="caution">
    <text evidence="3">The sequence shown here is derived from an EMBL/GenBank/DDBJ whole genome shotgun (WGS) entry which is preliminary data.</text>
</comment>
<proteinExistence type="predicted"/>
<gene>
    <name evidence="3" type="ORF">VTL71DRAFT_11889</name>
</gene>
<keyword evidence="2" id="KW-1133">Transmembrane helix</keyword>
<dbReference type="Proteomes" id="UP001595075">
    <property type="component" value="Unassembled WGS sequence"/>
</dbReference>
<feature type="compositionally biased region" description="Basic and acidic residues" evidence="1">
    <location>
        <begin position="100"/>
        <end position="113"/>
    </location>
</feature>
<evidence type="ECO:0000313" key="4">
    <source>
        <dbReference type="Proteomes" id="UP001595075"/>
    </source>
</evidence>
<protein>
    <submittedName>
        <fullName evidence="3">Uncharacterized protein</fullName>
    </submittedName>
</protein>
<keyword evidence="4" id="KW-1185">Reference proteome</keyword>
<feature type="transmembrane region" description="Helical" evidence="2">
    <location>
        <begin position="271"/>
        <end position="298"/>
    </location>
</feature>
<keyword evidence="2" id="KW-0472">Membrane</keyword>
<keyword evidence="2" id="KW-0812">Transmembrane</keyword>